<dbReference type="RefSeq" id="WP_376998018.1">
    <property type="nucleotide sequence ID" value="NZ_JBHSLC010000087.1"/>
</dbReference>
<dbReference type="SMART" id="SM00382">
    <property type="entry name" value="AAA"/>
    <property type="match status" value="1"/>
</dbReference>
<evidence type="ECO:0000256" key="1">
    <source>
        <dbReference type="ARBA" id="ARBA00004651"/>
    </source>
</evidence>
<evidence type="ECO:0000256" key="3">
    <source>
        <dbReference type="ARBA" id="ARBA00020887"/>
    </source>
</evidence>
<dbReference type="Proteomes" id="UP001596166">
    <property type="component" value="Unassembled WGS sequence"/>
</dbReference>
<keyword evidence="11" id="KW-0238">DNA-binding</keyword>
<dbReference type="InterPro" id="IPR036388">
    <property type="entry name" value="WH-like_DNA-bd_sf"/>
</dbReference>
<dbReference type="Gene3D" id="1.10.10.10">
    <property type="entry name" value="Winged helix-like DNA-binding domain superfamily/Winged helix DNA-binding domain"/>
    <property type="match status" value="1"/>
</dbReference>
<feature type="transmembrane region" description="Helical" evidence="18">
    <location>
        <begin position="184"/>
        <end position="205"/>
    </location>
</feature>
<evidence type="ECO:0000256" key="18">
    <source>
        <dbReference type="SAM" id="Phobius"/>
    </source>
</evidence>
<dbReference type="Pfam" id="PF13491">
    <property type="entry name" value="FtsK_4TM"/>
    <property type="match status" value="1"/>
</dbReference>
<keyword evidence="9 16" id="KW-0067">ATP-binding</keyword>
<gene>
    <name evidence="20" type="ORF">ACFPMG_25290</name>
</gene>
<evidence type="ECO:0000256" key="12">
    <source>
        <dbReference type="ARBA" id="ARBA00023136"/>
    </source>
</evidence>
<evidence type="ECO:0000256" key="6">
    <source>
        <dbReference type="ARBA" id="ARBA00022692"/>
    </source>
</evidence>
<evidence type="ECO:0000313" key="21">
    <source>
        <dbReference type="Proteomes" id="UP001596166"/>
    </source>
</evidence>
<dbReference type="Pfam" id="PF01580">
    <property type="entry name" value="FtsK_SpoIIIE"/>
    <property type="match status" value="1"/>
</dbReference>
<dbReference type="PROSITE" id="PS50901">
    <property type="entry name" value="FTSK"/>
    <property type="match status" value="1"/>
</dbReference>
<feature type="domain" description="FtsK" evidence="19">
    <location>
        <begin position="478"/>
        <end position="697"/>
    </location>
</feature>
<keyword evidence="6 18" id="KW-0812">Transmembrane</keyword>
<keyword evidence="13" id="KW-0131">Cell cycle</keyword>
<feature type="binding site" evidence="16">
    <location>
        <begin position="495"/>
        <end position="502"/>
    </location>
    <ligand>
        <name>ATP</name>
        <dbReference type="ChEBI" id="CHEBI:30616"/>
    </ligand>
</feature>
<evidence type="ECO:0000256" key="11">
    <source>
        <dbReference type="ARBA" id="ARBA00023125"/>
    </source>
</evidence>
<dbReference type="InterPro" id="IPR041027">
    <property type="entry name" value="FtsK_alpha"/>
</dbReference>
<name>A0ABW0GDN8_9PROT</name>
<evidence type="ECO:0000256" key="14">
    <source>
        <dbReference type="ARBA" id="ARBA00024784"/>
    </source>
</evidence>
<dbReference type="SMART" id="SM00843">
    <property type="entry name" value="Ftsk_gamma"/>
    <property type="match status" value="1"/>
</dbReference>
<feature type="transmembrane region" description="Helical" evidence="18">
    <location>
        <begin position="95"/>
        <end position="116"/>
    </location>
</feature>
<dbReference type="InterPro" id="IPR003593">
    <property type="entry name" value="AAA+_ATPase"/>
</dbReference>
<evidence type="ECO:0000256" key="10">
    <source>
        <dbReference type="ARBA" id="ARBA00022989"/>
    </source>
</evidence>
<dbReference type="InterPro" id="IPR027417">
    <property type="entry name" value="P-loop_NTPase"/>
</dbReference>
<comment type="function">
    <text evidence="14">Essential cell division protein that coordinates cell division and chromosome segregation. The N-terminus is involved in assembly of the cell-division machinery. The C-terminus functions as a DNA motor that moves dsDNA in an ATP-dependent manner towards the dif recombination site, which is located within the replication terminus region. Translocation stops specifically at Xer-dif sites, where FtsK interacts with the Xer recombinase, allowing activation of chromosome unlinking by recombination. FtsK orienting polar sequences (KOPS) guide the direction of DNA translocation. FtsK can remove proteins from DNA as it translocates, but translocation stops specifically at XerCD-dif site, thereby preventing removal of XerC and XerD from dif.</text>
</comment>
<dbReference type="PANTHER" id="PTHR22683">
    <property type="entry name" value="SPORULATION PROTEIN RELATED"/>
    <property type="match status" value="1"/>
</dbReference>
<reference evidence="21" key="1">
    <citation type="journal article" date="2019" name="Int. J. Syst. Evol. Microbiol.">
        <title>The Global Catalogue of Microorganisms (GCM) 10K type strain sequencing project: providing services to taxonomists for standard genome sequencing and annotation.</title>
        <authorList>
            <consortium name="The Broad Institute Genomics Platform"/>
            <consortium name="The Broad Institute Genome Sequencing Center for Infectious Disease"/>
            <person name="Wu L."/>
            <person name="Ma J."/>
        </authorList>
    </citation>
    <scope>NUCLEOTIDE SEQUENCE [LARGE SCALE GENOMIC DNA]</scope>
    <source>
        <strain evidence="21">CCUG 58760</strain>
    </source>
</reference>
<protein>
    <recommendedName>
        <fullName evidence="3">DNA translocase FtsK</fullName>
    </recommendedName>
</protein>
<evidence type="ECO:0000259" key="19">
    <source>
        <dbReference type="PROSITE" id="PS50901"/>
    </source>
</evidence>
<feature type="region of interest" description="Disordered" evidence="17">
    <location>
        <begin position="1"/>
        <end position="28"/>
    </location>
</feature>
<keyword evidence="10 18" id="KW-1133">Transmembrane helix</keyword>
<evidence type="ECO:0000256" key="2">
    <source>
        <dbReference type="ARBA" id="ARBA00006474"/>
    </source>
</evidence>
<keyword evidence="8" id="KW-0159">Chromosome partition</keyword>
<evidence type="ECO:0000256" key="15">
    <source>
        <dbReference type="ARBA" id="ARBA00025923"/>
    </source>
</evidence>
<comment type="subcellular location">
    <subcellularLocation>
        <location evidence="1">Cell membrane</location>
        <topology evidence="1">Multi-pass membrane protein</topology>
    </subcellularLocation>
</comment>
<feature type="compositionally biased region" description="Basic and acidic residues" evidence="17">
    <location>
        <begin position="252"/>
        <end position="266"/>
    </location>
</feature>
<comment type="caution">
    <text evidence="20">The sequence shown here is derived from an EMBL/GenBank/DDBJ whole genome shotgun (WGS) entry which is preliminary data.</text>
</comment>
<dbReference type="InterPro" id="IPR002543">
    <property type="entry name" value="FtsK_dom"/>
</dbReference>
<feature type="region of interest" description="Disordered" evidence="17">
    <location>
        <begin position="757"/>
        <end position="777"/>
    </location>
</feature>
<evidence type="ECO:0000256" key="5">
    <source>
        <dbReference type="ARBA" id="ARBA00022618"/>
    </source>
</evidence>
<keyword evidence="4" id="KW-1003">Cell membrane</keyword>
<dbReference type="Gene3D" id="3.40.50.300">
    <property type="entry name" value="P-loop containing nucleotide triphosphate hydrolases"/>
    <property type="match status" value="1"/>
</dbReference>
<dbReference type="InterPro" id="IPR050206">
    <property type="entry name" value="FtsK/SpoIIIE/SftA"/>
</dbReference>
<feature type="region of interest" description="Disordered" evidence="17">
    <location>
        <begin position="243"/>
        <end position="278"/>
    </location>
</feature>
<comment type="similarity">
    <text evidence="2">Belongs to the FtsK/SpoIIIE/SftA family.</text>
</comment>
<keyword evidence="21" id="KW-1185">Reference proteome</keyword>
<dbReference type="Pfam" id="PF17854">
    <property type="entry name" value="FtsK_alpha"/>
    <property type="match status" value="1"/>
</dbReference>
<evidence type="ECO:0000256" key="16">
    <source>
        <dbReference type="PROSITE-ProRule" id="PRU00289"/>
    </source>
</evidence>
<dbReference type="Pfam" id="PF09397">
    <property type="entry name" value="FtsK_gamma"/>
    <property type="match status" value="1"/>
</dbReference>
<evidence type="ECO:0000256" key="8">
    <source>
        <dbReference type="ARBA" id="ARBA00022829"/>
    </source>
</evidence>
<sequence length="841" mass="89348">MARPASPRSGSGKSAGARPAGARPEKPPFFSPATRAFVVARAREMAGFALGVVGLVLMVILGSYNPADPSWNAVPAADAHIHNLLGRFGAHLADVLIQSLGWAAYLLALVPMMWGWRLSLQKSVRHPLFRSVLAVWGVLLVAMFLAGMGGGGGDPLNGHPGGSFGIVLLDGVSKLLSGGPGNPLVGTVAGVAGGLILFVAMGLSIREWAASLRETAAGLARLGRGARAGVSFVRDKGAEAARNAARQTGGLLRREPSLATADRKAAEPTLDDAPDEESAAITLRAAPRGRLSDSISVEPRVEAKTRAVPVVTPPAGGKAKAADQGRPSKQAALNLEEADGYELPPLDLLQIVPTSVRGEKVDEAALRENAVKLEGVLSDFGVRGEVQKVHPGPVVTLYELEPAPGTKSSRVIGLADDIARSMSAVSVRVAVVPGRNVIGIELPNAKRETVLLRELLAGDVFDKTAGKLLLALGKDIGGQSVVADLARFPHLLVAGTTGSGKSVAINTMILSLLYRLAPDRCRFIMIDPKMLELSVYEGIPHLLTPVVTDPKKAVVALKWTVREMEDRYRNMSKLGVRNIEGYNARLREARADGELLTRRVQTGFDPDTGKPIFEEQPLDLKELPYIVVIVDEMADLMLVAGKDIEAAIQRLAQMARAAGIHLIMATQRPSVDVITGTIKANFPTRISFQVTSKIDSRTILGEQGAEQLLGQGDMLYMAGGGRITRVHGPFVADGEVEQVVKFLKTQGEPSYVDAITEEDDEDGGSFDDGSGAGGGSGDDLYDKAVAVVCRERKASTSFIQRQLRIGYNSAARLIERMETEGVVSKPNHAGKREVLARNIEE</sequence>
<dbReference type="InterPro" id="IPR036390">
    <property type="entry name" value="WH_DNA-bd_sf"/>
</dbReference>
<feature type="transmembrane region" description="Helical" evidence="18">
    <location>
        <begin position="128"/>
        <end position="148"/>
    </location>
</feature>
<dbReference type="SUPFAM" id="SSF52540">
    <property type="entry name" value="P-loop containing nucleoside triphosphate hydrolases"/>
    <property type="match status" value="1"/>
</dbReference>
<evidence type="ECO:0000256" key="4">
    <source>
        <dbReference type="ARBA" id="ARBA00022475"/>
    </source>
</evidence>
<dbReference type="EMBL" id="JBHSLC010000087">
    <property type="protein sequence ID" value="MFC5358307.1"/>
    <property type="molecule type" value="Genomic_DNA"/>
</dbReference>
<evidence type="ECO:0000256" key="7">
    <source>
        <dbReference type="ARBA" id="ARBA00022741"/>
    </source>
</evidence>
<dbReference type="InterPro" id="IPR018541">
    <property type="entry name" value="Ftsk_gamma"/>
</dbReference>
<feature type="transmembrane region" description="Helical" evidence="18">
    <location>
        <begin position="45"/>
        <end position="64"/>
    </location>
</feature>
<dbReference type="SUPFAM" id="SSF46785">
    <property type="entry name" value="Winged helix' DNA-binding domain"/>
    <property type="match status" value="1"/>
</dbReference>
<evidence type="ECO:0000256" key="13">
    <source>
        <dbReference type="ARBA" id="ARBA00023306"/>
    </source>
</evidence>
<dbReference type="CDD" id="cd01127">
    <property type="entry name" value="TrwB_TraG_TraD_VirD4"/>
    <property type="match status" value="1"/>
</dbReference>
<evidence type="ECO:0000313" key="20">
    <source>
        <dbReference type="EMBL" id="MFC5358307.1"/>
    </source>
</evidence>
<dbReference type="InterPro" id="IPR025199">
    <property type="entry name" value="FtsK_4TM"/>
</dbReference>
<evidence type="ECO:0000256" key="9">
    <source>
        <dbReference type="ARBA" id="ARBA00022840"/>
    </source>
</evidence>
<keyword evidence="5" id="KW-0132">Cell division</keyword>
<dbReference type="Gene3D" id="3.30.980.40">
    <property type="match status" value="1"/>
</dbReference>
<evidence type="ECO:0000256" key="17">
    <source>
        <dbReference type="SAM" id="MobiDB-lite"/>
    </source>
</evidence>
<proteinExistence type="inferred from homology"/>
<dbReference type="PANTHER" id="PTHR22683:SF41">
    <property type="entry name" value="DNA TRANSLOCASE FTSK"/>
    <property type="match status" value="1"/>
</dbReference>
<accession>A0ABW0GDN8</accession>
<keyword evidence="12 18" id="KW-0472">Membrane</keyword>
<comment type="subunit">
    <text evidence="15">Homohexamer. Forms a ring that surrounds DNA.</text>
</comment>
<organism evidence="20 21">
    <name type="scientific">Azospirillum himalayense</name>
    <dbReference type="NCBI Taxonomy" id="654847"/>
    <lineage>
        <taxon>Bacteria</taxon>
        <taxon>Pseudomonadati</taxon>
        <taxon>Pseudomonadota</taxon>
        <taxon>Alphaproteobacteria</taxon>
        <taxon>Rhodospirillales</taxon>
        <taxon>Azospirillaceae</taxon>
        <taxon>Azospirillum</taxon>
    </lineage>
</organism>
<feature type="compositionally biased region" description="Acidic residues" evidence="17">
    <location>
        <begin position="269"/>
        <end position="278"/>
    </location>
</feature>
<keyword evidence="7 16" id="KW-0547">Nucleotide-binding</keyword>